<dbReference type="Proteomes" id="UP000682782">
    <property type="component" value="Chromosome"/>
</dbReference>
<dbReference type="EMBL" id="CP068393">
    <property type="protein sequence ID" value="QUC66751.1"/>
    <property type="molecule type" value="Genomic_DNA"/>
</dbReference>
<reference evidence="1" key="1">
    <citation type="submission" date="2021-01" db="EMBL/GenBank/DDBJ databases">
        <title>Complete genome sequence of Clostridiales bacterium R-7.</title>
        <authorList>
            <person name="Mahoney-Kurpe S.C."/>
            <person name="Palevich N."/>
            <person name="Koike S."/>
            <person name="Moon C.D."/>
            <person name="Attwood G.T."/>
        </authorList>
    </citation>
    <scope>NUCLEOTIDE SEQUENCE</scope>
    <source>
        <strain evidence="1">R-7</strain>
    </source>
</reference>
<evidence type="ECO:0000313" key="2">
    <source>
        <dbReference type="Proteomes" id="UP000682782"/>
    </source>
</evidence>
<evidence type="ECO:0000313" key="1">
    <source>
        <dbReference type="EMBL" id="QUC66751.1"/>
    </source>
</evidence>
<sequence length="298" mass="34235">MFGRRPDGRRLNDVDPIVQITPYLMPMRCDAQVFLEHKMDYEKAARYIAEKNRQGERITFMQIIAAAYVRSVSQLPELNRFIFNKQYYARNNCSLSYVVLKDPQNNESNEVTARIEFDLTDTIFDVRDRMVAAQEKIRDEEDDAFLTKLAGALLKIPGLATGIVGLYRLLDRYGLAPGFLIRELPFYSGLFITNNASIGLNHVWHHIYNFGNVSMFIGMGTIMKEATVDSEGKSRMKRWLPLGMTADERMCSGAHYSAFFASMVKYMDDPSLLEVPPESVRFDMGGKYEYHVPKVKKF</sequence>
<protein>
    <submittedName>
        <fullName evidence="1">2-oxo acid dehydrogenase subunit E2</fullName>
    </submittedName>
</protein>
<organism evidence="1 2">
    <name type="scientific">Aristaeella hokkaidonensis</name>
    <dbReference type="NCBI Taxonomy" id="3046382"/>
    <lineage>
        <taxon>Bacteria</taxon>
        <taxon>Bacillati</taxon>
        <taxon>Bacillota</taxon>
        <taxon>Clostridia</taxon>
        <taxon>Eubacteriales</taxon>
        <taxon>Aristaeellaceae</taxon>
        <taxon>Aristaeella</taxon>
    </lineage>
</organism>
<accession>A0AC61N505</accession>
<name>A0AC61N505_9FIRM</name>
<keyword evidence="2" id="KW-1185">Reference proteome</keyword>
<proteinExistence type="predicted"/>
<gene>
    <name evidence="1" type="ORF">JYE49_12985</name>
</gene>